<dbReference type="Proteomes" id="UP000829398">
    <property type="component" value="Chromosome 8"/>
</dbReference>
<evidence type="ECO:0000313" key="2">
    <source>
        <dbReference type="Proteomes" id="UP000829398"/>
    </source>
</evidence>
<sequence>MATGFNRAEAERWLSVAEKVLSSHDFQGARSFAIRAREYDPSFEAPNQVLAVADTIIAGESIIITSNGNQYHDWYAILQLARFTHSIELIATQYRKLALLLSPERNRFPFADRSFKLVYDAWSILSNPARKIMYDTDLQLSQLGERPRQTQMPPPPQPPQPIQSQPVRRSPPPPARRSPPPPARRSPPPQAKISPLNKDKGVSNRTVEEERSSSNNVTESTREARTSRTETNRPSEAAYEGPRFWTACPYCYILYEYPKAYEDCTLKCQNCKRAFHGVMIASPPVTEKDTYFCCWGFFPVGYSGNAKDTGGNFSKWTPVSPMFACPKPGQNNKKTNKRVQVLYDEVLISDSESDPEESDDEWGSNKKKKKAKNVKGKGNEVRKNVKRTPVERGKRGSQNQKENQNAGGNVDGMVGTSSGGGGARVLRSSGKKQMGNGLDLNVEFSNELEEPMAAVPPRMNPENGMEDNIDGVFFEGLDEFLSSLPILNVVKDDKVKPT</sequence>
<keyword evidence="2" id="KW-1185">Reference proteome</keyword>
<accession>A0ACB8ILY1</accession>
<dbReference type="EMBL" id="CM039177">
    <property type="protein sequence ID" value="KAH9697371.1"/>
    <property type="molecule type" value="Genomic_DNA"/>
</dbReference>
<evidence type="ECO:0000313" key="1">
    <source>
        <dbReference type="EMBL" id="KAH9697371.1"/>
    </source>
</evidence>
<comment type="caution">
    <text evidence="1">The sequence shown here is derived from an EMBL/GenBank/DDBJ whole genome shotgun (WGS) entry which is preliminary data.</text>
</comment>
<proteinExistence type="predicted"/>
<organism evidence="1 2">
    <name type="scientific">Citrus sinensis</name>
    <name type="common">Sweet orange</name>
    <name type="synonym">Citrus aurantium var. sinensis</name>
    <dbReference type="NCBI Taxonomy" id="2711"/>
    <lineage>
        <taxon>Eukaryota</taxon>
        <taxon>Viridiplantae</taxon>
        <taxon>Streptophyta</taxon>
        <taxon>Embryophyta</taxon>
        <taxon>Tracheophyta</taxon>
        <taxon>Spermatophyta</taxon>
        <taxon>Magnoliopsida</taxon>
        <taxon>eudicotyledons</taxon>
        <taxon>Gunneridae</taxon>
        <taxon>Pentapetalae</taxon>
        <taxon>rosids</taxon>
        <taxon>malvids</taxon>
        <taxon>Sapindales</taxon>
        <taxon>Rutaceae</taxon>
        <taxon>Aurantioideae</taxon>
        <taxon>Citrus</taxon>
    </lineage>
</organism>
<gene>
    <name evidence="1" type="ORF">KPL71_023579</name>
</gene>
<protein>
    <submittedName>
        <fullName evidence="1">J domain-containing protein</fullName>
    </submittedName>
</protein>
<name>A0ACB8ILY1_CITSI</name>
<reference evidence="2" key="1">
    <citation type="journal article" date="2023" name="Hortic. Res.">
        <title>A chromosome-level phased genome enabling allele-level studies in sweet orange: a case study on citrus Huanglongbing tolerance.</title>
        <authorList>
            <person name="Wu B."/>
            <person name="Yu Q."/>
            <person name="Deng Z."/>
            <person name="Duan Y."/>
            <person name="Luo F."/>
            <person name="Gmitter F. Jr."/>
        </authorList>
    </citation>
    <scope>NUCLEOTIDE SEQUENCE [LARGE SCALE GENOMIC DNA]</scope>
    <source>
        <strain evidence="2">cv. Valencia</strain>
    </source>
</reference>